<dbReference type="InterPro" id="IPR012133">
    <property type="entry name" value="Alpha-hydoxy_acid_DH_FMN"/>
</dbReference>
<comment type="similarity">
    <text evidence="3">Belongs to the FMN-dependent alpha-hydroxy acid dehydrogenase family.</text>
</comment>
<accession>A0AAV9X3T6</accession>
<dbReference type="AlphaFoldDB" id="A0AAV9X3T6"/>
<dbReference type="InterPro" id="IPR037396">
    <property type="entry name" value="FMN_HAD"/>
</dbReference>
<feature type="binding site" evidence="5">
    <location>
        <position position="77"/>
    </location>
    <ligand>
        <name>FMN</name>
        <dbReference type="ChEBI" id="CHEBI:58210"/>
    </ligand>
</feature>
<dbReference type="InterPro" id="IPR008259">
    <property type="entry name" value="FMN_hydac_DH_AS"/>
</dbReference>
<keyword evidence="2" id="KW-0560">Oxidoreductase</keyword>
<evidence type="ECO:0000256" key="3">
    <source>
        <dbReference type="ARBA" id="ARBA00024042"/>
    </source>
</evidence>
<dbReference type="GO" id="GO:0016491">
    <property type="term" value="F:oxidoreductase activity"/>
    <property type="evidence" value="ECO:0007669"/>
    <property type="project" value="UniProtKB-KW"/>
</dbReference>
<keyword evidence="8" id="KW-1185">Reference proteome</keyword>
<dbReference type="SUPFAM" id="SSF51395">
    <property type="entry name" value="FMN-linked oxidoreductases"/>
    <property type="match status" value="1"/>
</dbReference>
<feature type="domain" description="FMN hydroxy acid dehydrogenase" evidence="6">
    <location>
        <begin position="1"/>
        <end position="321"/>
    </location>
</feature>
<feature type="binding site" evidence="5">
    <location>
        <begin position="270"/>
        <end position="271"/>
    </location>
    <ligand>
        <name>FMN</name>
        <dbReference type="ChEBI" id="CHEBI:58210"/>
    </ligand>
</feature>
<feature type="binding site" evidence="5">
    <location>
        <begin position="247"/>
        <end position="251"/>
    </location>
    <ligand>
        <name>FMN</name>
        <dbReference type="ChEBI" id="CHEBI:58210"/>
    </ligand>
</feature>
<evidence type="ECO:0000313" key="7">
    <source>
        <dbReference type="EMBL" id="KAK6533652.1"/>
    </source>
</evidence>
<dbReference type="EMBL" id="JAVHJO010000011">
    <property type="protein sequence ID" value="KAK6533652.1"/>
    <property type="molecule type" value="Genomic_DNA"/>
</dbReference>
<proteinExistence type="inferred from homology"/>
<name>A0AAV9X3T6_9PEZI</name>
<dbReference type="GO" id="GO:0010181">
    <property type="term" value="F:FMN binding"/>
    <property type="evidence" value="ECO:0007669"/>
    <property type="project" value="InterPro"/>
</dbReference>
<reference evidence="7 8" key="1">
    <citation type="submission" date="2019-10" db="EMBL/GenBank/DDBJ databases">
        <authorList>
            <person name="Palmer J.M."/>
        </authorList>
    </citation>
    <scope>NUCLEOTIDE SEQUENCE [LARGE SCALE GENOMIC DNA]</scope>
    <source>
        <strain evidence="7 8">TWF694</strain>
    </source>
</reference>
<dbReference type="Pfam" id="PF01070">
    <property type="entry name" value="FMN_dh"/>
    <property type="match status" value="1"/>
</dbReference>
<dbReference type="PIRSF" id="PIRSF000138">
    <property type="entry name" value="Al-hdrx_acd_dh"/>
    <property type="match status" value="1"/>
</dbReference>
<dbReference type="PROSITE" id="PS00557">
    <property type="entry name" value="FMN_HYDROXY_ACID_DH_1"/>
    <property type="match status" value="1"/>
</dbReference>
<gene>
    <name evidence="7" type="ORF">TWF694_002586</name>
</gene>
<sequence>MVNTSKRTLDVTLFGQKYFSPLIQAPIGVQSIFNAEGEKGLAEVCSRLSIPYVLSTAGSNTIEEVASASNDGLRWFQLYWPSDDDITISLLRRARQSKFSVLVVTLDTWSAGWRPLDLDQGYLPLLNGIGTQIGFSDPVFRQKFKQMHKKEVEQDIPLASREWVKLILSDSPQPWERLSFLKKHWDGPIVAKGIQHPEDAKKAVQVGFDGIIVSNHGGRQLDGAVGSLTMLPSILDAVGTGTPVLFDSGLRTGADILKALCLGAHAVLIGRPTIYGYAAAGKDGAEEVIMGLLADLDRSMSMTGITGFGESHRSAIMPRPS</sequence>
<protein>
    <recommendedName>
        <fullName evidence="6">FMN hydroxy acid dehydrogenase domain-containing protein</fullName>
    </recommendedName>
</protein>
<feature type="binding site" evidence="5">
    <location>
        <position position="105"/>
    </location>
    <ligand>
        <name>FMN</name>
        <dbReference type="ChEBI" id="CHEBI:58210"/>
    </ligand>
</feature>
<dbReference type="PANTHER" id="PTHR10578">
    <property type="entry name" value="S -2-HYDROXY-ACID OXIDASE-RELATED"/>
    <property type="match status" value="1"/>
</dbReference>
<dbReference type="InterPro" id="IPR000262">
    <property type="entry name" value="FMN-dep_DH"/>
</dbReference>
<feature type="binding site" evidence="5">
    <location>
        <begin position="26"/>
        <end position="28"/>
    </location>
    <ligand>
        <name>FMN</name>
        <dbReference type="ChEBI" id="CHEBI:58210"/>
    </ligand>
</feature>
<dbReference type="PROSITE" id="PS51349">
    <property type="entry name" value="FMN_HYDROXY_ACID_DH_2"/>
    <property type="match status" value="1"/>
</dbReference>
<feature type="binding site" evidence="5">
    <location>
        <position position="219"/>
    </location>
    <ligand>
        <name>glyoxylate</name>
        <dbReference type="ChEBI" id="CHEBI:36655"/>
    </ligand>
</feature>
<evidence type="ECO:0000256" key="2">
    <source>
        <dbReference type="ARBA" id="ARBA00023002"/>
    </source>
</evidence>
<keyword evidence="5" id="KW-0288">FMN</keyword>
<comment type="caution">
    <text evidence="7">The sequence shown here is derived from an EMBL/GenBank/DDBJ whole genome shotgun (WGS) entry which is preliminary data.</text>
</comment>
<comment type="cofactor">
    <cofactor evidence="1">
        <name>FMN</name>
        <dbReference type="ChEBI" id="CHEBI:58210"/>
    </cofactor>
</comment>
<organism evidence="7 8">
    <name type="scientific">Orbilia ellipsospora</name>
    <dbReference type="NCBI Taxonomy" id="2528407"/>
    <lineage>
        <taxon>Eukaryota</taxon>
        <taxon>Fungi</taxon>
        <taxon>Dikarya</taxon>
        <taxon>Ascomycota</taxon>
        <taxon>Pezizomycotina</taxon>
        <taxon>Orbiliomycetes</taxon>
        <taxon>Orbiliales</taxon>
        <taxon>Orbiliaceae</taxon>
        <taxon>Orbilia</taxon>
    </lineage>
</organism>
<feature type="binding site" evidence="5">
    <location>
        <position position="55"/>
    </location>
    <ligand>
        <name>FMN</name>
        <dbReference type="ChEBI" id="CHEBI:58210"/>
    </ligand>
</feature>
<evidence type="ECO:0000256" key="4">
    <source>
        <dbReference type="PIRSR" id="PIRSR000138-1"/>
    </source>
</evidence>
<keyword evidence="5" id="KW-0285">Flavoprotein</keyword>
<dbReference type="PANTHER" id="PTHR10578:SF86">
    <property type="entry name" value="DEPENDENT DEHYDROGENASE, PUTATIVE (AFU_ORTHOLOGUE AFUA_6G02720)-RELATED"/>
    <property type="match status" value="1"/>
</dbReference>
<feature type="binding site" evidence="5">
    <location>
        <position position="79"/>
    </location>
    <ligand>
        <name>glyoxylate</name>
        <dbReference type="ChEBI" id="CHEBI:36655"/>
    </ligand>
</feature>
<evidence type="ECO:0000313" key="8">
    <source>
        <dbReference type="Proteomes" id="UP001365542"/>
    </source>
</evidence>
<feature type="binding site" evidence="5">
    <location>
        <position position="216"/>
    </location>
    <ligand>
        <name>glyoxylate</name>
        <dbReference type="ChEBI" id="CHEBI:36655"/>
    </ligand>
</feature>
<dbReference type="InterPro" id="IPR013785">
    <property type="entry name" value="Aldolase_TIM"/>
</dbReference>
<evidence type="ECO:0000259" key="6">
    <source>
        <dbReference type="PROSITE" id="PS51349"/>
    </source>
</evidence>
<dbReference type="Proteomes" id="UP001365542">
    <property type="component" value="Unassembled WGS sequence"/>
</dbReference>
<feature type="binding site" evidence="5">
    <location>
        <position position="214"/>
    </location>
    <ligand>
        <name>FMN</name>
        <dbReference type="ChEBI" id="CHEBI:58210"/>
    </ligand>
</feature>
<feature type="binding site" evidence="5">
    <location>
        <position position="192"/>
    </location>
    <ligand>
        <name>FMN</name>
        <dbReference type="ChEBI" id="CHEBI:58210"/>
    </ligand>
</feature>
<dbReference type="Gene3D" id="3.20.20.70">
    <property type="entry name" value="Aldolase class I"/>
    <property type="match status" value="1"/>
</dbReference>
<feature type="active site" description="Proton acceptor" evidence="4">
    <location>
        <position position="216"/>
    </location>
</feature>
<evidence type="ECO:0000256" key="5">
    <source>
        <dbReference type="PIRSR" id="PIRSR000138-2"/>
    </source>
</evidence>
<evidence type="ECO:0000256" key="1">
    <source>
        <dbReference type="ARBA" id="ARBA00001917"/>
    </source>
</evidence>
<feature type="binding site" evidence="5">
    <location>
        <position position="114"/>
    </location>
    <ligand>
        <name>glyoxylate</name>
        <dbReference type="ChEBI" id="CHEBI:36655"/>
    </ligand>
</feature>